<dbReference type="GO" id="GO:0003677">
    <property type="term" value="F:DNA binding"/>
    <property type="evidence" value="ECO:0007669"/>
    <property type="project" value="InterPro"/>
</dbReference>
<organism evidence="2 3">
    <name type="scientific">Candidatus Gottesmanbacteria bacterium GW2011_GWA2_47_9</name>
    <dbReference type="NCBI Taxonomy" id="1618445"/>
    <lineage>
        <taxon>Bacteria</taxon>
        <taxon>Candidatus Gottesmaniibacteriota</taxon>
    </lineage>
</organism>
<dbReference type="EMBL" id="LCOY01000020">
    <property type="protein sequence ID" value="KKU87703.1"/>
    <property type="molecule type" value="Genomic_DNA"/>
</dbReference>
<dbReference type="SUPFAM" id="SSF143422">
    <property type="entry name" value="Transposase IS200-like"/>
    <property type="match status" value="1"/>
</dbReference>
<sequence>MIFLDYKDYARYLKRLKEYLEKHDVTLLAYCLMPNHIHLLLYQKGEESIDRFVHRLHTAFTMYFNKKYERVGAVFQGRFKAKLIETDEYLLHVSRYIHINPIELLHAQGRALSTQLENYPWSSYGEYTAARSDRLSDPTTILNYFSTMPAPGKTTYKSFMEEYLGIVNADRLAEISSGNL</sequence>
<gene>
    <name evidence="2" type="ORF">UY16_C0020G0014</name>
</gene>
<evidence type="ECO:0000313" key="2">
    <source>
        <dbReference type="EMBL" id="KKU87703.1"/>
    </source>
</evidence>
<protein>
    <submittedName>
        <fullName evidence="2">Transposase IS200-family protein</fullName>
    </submittedName>
</protein>
<dbReference type="Gene3D" id="3.30.70.1290">
    <property type="entry name" value="Transposase IS200-like"/>
    <property type="match status" value="1"/>
</dbReference>
<dbReference type="Proteomes" id="UP000034739">
    <property type="component" value="Unassembled WGS sequence"/>
</dbReference>
<evidence type="ECO:0000313" key="3">
    <source>
        <dbReference type="Proteomes" id="UP000034739"/>
    </source>
</evidence>
<dbReference type="PANTHER" id="PTHR34322">
    <property type="entry name" value="TRANSPOSASE, Y1_TNP DOMAIN-CONTAINING"/>
    <property type="match status" value="1"/>
</dbReference>
<dbReference type="GO" id="GO:0004803">
    <property type="term" value="F:transposase activity"/>
    <property type="evidence" value="ECO:0007669"/>
    <property type="project" value="InterPro"/>
</dbReference>
<dbReference type="InterPro" id="IPR036515">
    <property type="entry name" value="Transposase_17_sf"/>
</dbReference>
<reference evidence="2 3" key="1">
    <citation type="journal article" date="2015" name="Nature">
        <title>rRNA introns, odd ribosomes, and small enigmatic genomes across a large radiation of phyla.</title>
        <authorList>
            <person name="Brown C.T."/>
            <person name="Hug L.A."/>
            <person name="Thomas B.C."/>
            <person name="Sharon I."/>
            <person name="Castelle C.J."/>
            <person name="Singh A."/>
            <person name="Wilkins M.J."/>
            <person name="Williams K.H."/>
            <person name="Banfield J.F."/>
        </authorList>
    </citation>
    <scope>NUCLEOTIDE SEQUENCE [LARGE SCALE GENOMIC DNA]</scope>
</reference>
<feature type="domain" description="Transposase IS200-like" evidence="1">
    <location>
        <begin position="2"/>
        <end position="100"/>
    </location>
</feature>
<proteinExistence type="predicted"/>
<dbReference type="Pfam" id="PF01797">
    <property type="entry name" value="Y1_Tnp"/>
    <property type="match status" value="1"/>
</dbReference>
<comment type="caution">
    <text evidence="2">The sequence shown here is derived from an EMBL/GenBank/DDBJ whole genome shotgun (WGS) entry which is preliminary data.</text>
</comment>
<accession>A0A0G1WBK8</accession>
<dbReference type="PATRIC" id="fig|1618445.3.peg.679"/>
<evidence type="ECO:0000259" key="1">
    <source>
        <dbReference type="SMART" id="SM01321"/>
    </source>
</evidence>
<dbReference type="InterPro" id="IPR002686">
    <property type="entry name" value="Transposase_17"/>
</dbReference>
<dbReference type="SMART" id="SM01321">
    <property type="entry name" value="Y1_Tnp"/>
    <property type="match status" value="1"/>
</dbReference>
<name>A0A0G1WBK8_9BACT</name>
<dbReference type="AlphaFoldDB" id="A0A0G1WBK8"/>
<dbReference type="PANTHER" id="PTHR34322:SF2">
    <property type="entry name" value="TRANSPOSASE IS200-LIKE DOMAIN-CONTAINING PROTEIN"/>
    <property type="match status" value="1"/>
</dbReference>
<dbReference type="GO" id="GO:0006313">
    <property type="term" value="P:DNA transposition"/>
    <property type="evidence" value="ECO:0007669"/>
    <property type="project" value="InterPro"/>
</dbReference>